<organism evidence="3">
    <name type="scientific">mine drainage metagenome</name>
    <dbReference type="NCBI Taxonomy" id="410659"/>
    <lineage>
        <taxon>unclassified sequences</taxon>
        <taxon>metagenomes</taxon>
        <taxon>ecological metagenomes</taxon>
    </lineage>
</organism>
<dbReference type="AlphaFoldDB" id="T0ZZK6"/>
<evidence type="ECO:0000256" key="1">
    <source>
        <dbReference type="SAM" id="MobiDB-lite"/>
    </source>
</evidence>
<dbReference type="GO" id="GO:0004803">
    <property type="term" value="F:transposase activity"/>
    <property type="evidence" value="ECO:0007669"/>
    <property type="project" value="InterPro"/>
</dbReference>
<dbReference type="Pfam" id="PF01548">
    <property type="entry name" value="DEDD_Tnp_IS110"/>
    <property type="match status" value="1"/>
</dbReference>
<comment type="caution">
    <text evidence="3">The sequence shown here is derived from an EMBL/GenBank/DDBJ whole genome shotgun (WGS) entry which is preliminary data.</text>
</comment>
<evidence type="ECO:0000313" key="3">
    <source>
        <dbReference type="EMBL" id="EQD50057.1"/>
    </source>
</evidence>
<dbReference type="InterPro" id="IPR002525">
    <property type="entry name" value="Transp_IS110-like_N"/>
</dbReference>
<gene>
    <name evidence="3" type="ORF">B1B_11370</name>
</gene>
<proteinExistence type="predicted"/>
<feature type="region of interest" description="Disordered" evidence="1">
    <location>
        <begin position="206"/>
        <end position="231"/>
    </location>
</feature>
<dbReference type="EMBL" id="AUZY01007381">
    <property type="protein sequence ID" value="EQD50057.1"/>
    <property type="molecule type" value="Genomic_DNA"/>
</dbReference>
<reference evidence="3" key="2">
    <citation type="journal article" date="2014" name="ISME J.">
        <title>Microbial stratification in low pH oxic and suboxic macroscopic growths along an acid mine drainage.</title>
        <authorList>
            <person name="Mendez-Garcia C."/>
            <person name="Mesa V."/>
            <person name="Sprenger R.R."/>
            <person name="Richter M."/>
            <person name="Diez M.S."/>
            <person name="Solano J."/>
            <person name="Bargiela R."/>
            <person name="Golyshina O.V."/>
            <person name="Manteca A."/>
            <person name="Ramos J.L."/>
            <person name="Gallego J.R."/>
            <person name="Llorente I."/>
            <person name="Martins Dos Santos V.A."/>
            <person name="Jensen O.N."/>
            <person name="Pelaez A.I."/>
            <person name="Sanchez J."/>
            <person name="Ferrer M."/>
        </authorList>
    </citation>
    <scope>NUCLEOTIDE SEQUENCE</scope>
</reference>
<dbReference type="GO" id="GO:0003677">
    <property type="term" value="F:DNA binding"/>
    <property type="evidence" value="ECO:0007669"/>
    <property type="project" value="InterPro"/>
</dbReference>
<dbReference type="InterPro" id="IPR047650">
    <property type="entry name" value="Transpos_IS110"/>
</dbReference>
<feature type="domain" description="Transposase IS110-like N-terminal" evidence="2">
    <location>
        <begin position="1"/>
        <end position="129"/>
    </location>
</feature>
<name>T0ZZK6_9ZZZZ</name>
<reference evidence="3" key="1">
    <citation type="submission" date="2013-08" db="EMBL/GenBank/DDBJ databases">
        <authorList>
            <person name="Mendez C."/>
            <person name="Richter M."/>
            <person name="Ferrer M."/>
            <person name="Sanchez J."/>
        </authorList>
    </citation>
    <scope>NUCLEOTIDE SEQUENCE</scope>
</reference>
<feature type="non-terminal residue" evidence="3">
    <location>
        <position position="231"/>
    </location>
</feature>
<dbReference type="GO" id="GO:0006313">
    <property type="term" value="P:DNA transposition"/>
    <property type="evidence" value="ECO:0007669"/>
    <property type="project" value="InterPro"/>
</dbReference>
<evidence type="ECO:0000259" key="2">
    <source>
        <dbReference type="Pfam" id="PF01548"/>
    </source>
</evidence>
<accession>T0ZZK6</accession>
<sequence>MNDQGEVVSTARFPTNLGALAAWARQLPKGSVLALEASTVAKRIYWHLQGMGLDVRMAHPLEVRRRAGTKKKTDAIDSYELADLLRMNRLPEAYVPPPELNERRQILRFRVDLGKKVNTVKCQIHALLVHNGITSELTDVFGVAGREQMAKATSKLSVTQRYLIEGLLAQLDVLGRQIEEVDGQLAELGTKDPAVHKLMTLPAWTSTRPRSSWRRSGTSPGSPRRSTCPPT</sequence>
<dbReference type="PANTHER" id="PTHR33055">
    <property type="entry name" value="TRANSPOSASE FOR INSERTION SEQUENCE ELEMENT IS1111A"/>
    <property type="match status" value="1"/>
</dbReference>
<protein>
    <submittedName>
        <fullName evidence="3">Transposase IS116/IS110/IS902 family protein</fullName>
    </submittedName>
</protein>